<keyword evidence="4" id="KW-1185">Reference proteome</keyword>
<dbReference type="OrthoDB" id="5242641at2"/>
<dbReference type="InterPro" id="IPR014729">
    <property type="entry name" value="Rossmann-like_a/b/a_fold"/>
</dbReference>
<dbReference type="Gene3D" id="3.40.50.620">
    <property type="entry name" value="HUPs"/>
    <property type="match status" value="1"/>
</dbReference>
<evidence type="ECO:0000256" key="1">
    <source>
        <dbReference type="ARBA" id="ARBA00008791"/>
    </source>
</evidence>
<protein>
    <submittedName>
        <fullName evidence="3">Universal stress protein</fullName>
    </submittedName>
</protein>
<gene>
    <name evidence="3" type="ORF">F8O05_14405</name>
</gene>
<name>A0A7J5B7B6_9MICO</name>
<sequence length="321" mass="34596">MPRRYFQLSPSLRADGSIVVGYVADGRGYDALELACFFARGTASKIIIVMVLPESRFAREPGVTGASGQVGASALNQAQLKRWRDDALARVPKELTAEVEFRYGANDARGLLDAAEDHDASTIVVGAAAGRFLRSFSVGTTANTLLHSSPVPVALAPRDFRAPVGPVERITGIYGTRPGSEAVIGRTVQRAIERDIPLRLISLVQVDLIRPSEIREVSDEARDFGGRHLEAAAVGMLESGRAVIEIAEGRDFEDALAQVDWLDNEFAILGSSRLGGGRSVFLGSRAHRILRTLKVPVVIIPSDFKGPEYEEAPTRIIPVVG</sequence>
<dbReference type="PANTHER" id="PTHR46268:SF6">
    <property type="entry name" value="UNIVERSAL STRESS PROTEIN UP12"/>
    <property type="match status" value="1"/>
</dbReference>
<evidence type="ECO:0000259" key="2">
    <source>
        <dbReference type="Pfam" id="PF00582"/>
    </source>
</evidence>
<dbReference type="SUPFAM" id="SSF52402">
    <property type="entry name" value="Adenine nucleotide alpha hydrolases-like"/>
    <property type="match status" value="2"/>
</dbReference>
<feature type="domain" description="UspA" evidence="2">
    <location>
        <begin position="178"/>
        <end position="301"/>
    </location>
</feature>
<dbReference type="PANTHER" id="PTHR46268">
    <property type="entry name" value="STRESS RESPONSE PROTEIN NHAX"/>
    <property type="match status" value="1"/>
</dbReference>
<comment type="similarity">
    <text evidence="1">Belongs to the universal stress protein A family.</text>
</comment>
<evidence type="ECO:0000313" key="3">
    <source>
        <dbReference type="EMBL" id="KAB1640555.1"/>
    </source>
</evidence>
<reference evidence="3 4" key="1">
    <citation type="submission" date="2019-09" db="EMBL/GenBank/DDBJ databases">
        <title>Phylogeny of genus Pseudoclavibacter and closely related genus.</title>
        <authorList>
            <person name="Li Y."/>
        </authorList>
    </citation>
    <scope>NUCLEOTIDE SEQUENCE [LARGE SCALE GENOMIC DNA]</scope>
    <source>
        <strain evidence="3 4">KCTC 13959</strain>
    </source>
</reference>
<proteinExistence type="inferred from homology"/>
<feature type="domain" description="UspA" evidence="2">
    <location>
        <begin position="18"/>
        <end position="156"/>
    </location>
</feature>
<organism evidence="3 4">
    <name type="scientific">Gulosibacter chungangensis</name>
    <dbReference type="NCBI Taxonomy" id="979746"/>
    <lineage>
        <taxon>Bacteria</taxon>
        <taxon>Bacillati</taxon>
        <taxon>Actinomycetota</taxon>
        <taxon>Actinomycetes</taxon>
        <taxon>Micrococcales</taxon>
        <taxon>Microbacteriaceae</taxon>
        <taxon>Gulosibacter</taxon>
    </lineage>
</organism>
<comment type="caution">
    <text evidence="3">The sequence shown here is derived from an EMBL/GenBank/DDBJ whole genome shotgun (WGS) entry which is preliminary data.</text>
</comment>
<dbReference type="Pfam" id="PF00582">
    <property type="entry name" value="Usp"/>
    <property type="match status" value="2"/>
</dbReference>
<evidence type="ECO:0000313" key="4">
    <source>
        <dbReference type="Proteomes" id="UP000433493"/>
    </source>
</evidence>
<dbReference type="EMBL" id="WBKB01000014">
    <property type="protein sequence ID" value="KAB1640555.1"/>
    <property type="molecule type" value="Genomic_DNA"/>
</dbReference>
<dbReference type="Proteomes" id="UP000433493">
    <property type="component" value="Unassembled WGS sequence"/>
</dbReference>
<accession>A0A7J5B7B6</accession>
<dbReference type="InterPro" id="IPR006016">
    <property type="entry name" value="UspA"/>
</dbReference>
<dbReference type="AlphaFoldDB" id="A0A7J5B7B6"/>
<dbReference type="Gene3D" id="3.40.50.12370">
    <property type="match status" value="1"/>
</dbReference>
<dbReference type="CDD" id="cd00293">
    <property type="entry name" value="USP-like"/>
    <property type="match status" value="1"/>
</dbReference>